<dbReference type="STRING" id="1036181.SAMN05421756_11113"/>
<dbReference type="RefSeq" id="WP_170854243.1">
    <property type="nucleotide sequence ID" value="NZ_FOFA01000011.1"/>
</dbReference>
<name>A0A1H9MQB8_9ACTN</name>
<dbReference type="Proteomes" id="UP000198504">
    <property type="component" value="Unassembled WGS sequence"/>
</dbReference>
<sequence length="294" mass="28882">MEKHVEEHGKTHGAAYGRAVRTLAAVAPAAVAGVLGAVAVGRTDEERARPWRRTNHAGASVTLLEGPVAVGAALLGCAVDALTGAPAARTGAVAVAVAGAGVVGAYDDLAGSAQARGFRGHLSALRHGRLTSGTVKIVGVGLSGLGAAVLLTRGRPTRGAGRVADVLVDTALVAGTANLVNLLDLRPGRAAKVVVLLSAPLARRGGGPALGAALGSLPTDLAARSMLGDCGANALGAATATAAAASLPRPARLLALAGVAALNLASERVSFTAVIARTPVLAWLDGLGRRPTAV</sequence>
<evidence type="ECO:0000313" key="1">
    <source>
        <dbReference type="EMBL" id="SER25828.1"/>
    </source>
</evidence>
<dbReference type="EMBL" id="FOFA01000011">
    <property type="protein sequence ID" value="SER25828.1"/>
    <property type="molecule type" value="Genomic_DNA"/>
</dbReference>
<reference evidence="2" key="1">
    <citation type="submission" date="2016-10" db="EMBL/GenBank/DDBJ databases">
        <authorList>
            <person name="Varghese N."/>
            <person name="Submissions S."/>
        </authorList>
    </citation>
    <scope>NUCLEOTIDE SEQUENCE [LARGE SCALE GENOMIC DNA]</scope>
    <source>
        <strain evidence="2">CGMCC 4.6856</strain>
    </source>
</reference>
<proteinExistence type="predicted"/>
<accession>A0A1H9MQB8</accession>
<keyword evidence="2" id="KW-1185">Reference proteome</keyword>
<dbReference type="AlphaFoldDB" id="A0A1H9MQB8"/>
<evidence type="ECO:0008006" key="3">
    <source>
        <dbReference type="Google" id="ProtNLM"/>
    </source>
</evidence>
<protein>
    <recommendedName>
        <fullName evidence="3">UDP-N-acetylmuramyl pentapeptide phosphotransferase/UDP-N-acetylglucosamine-1-phosphate transferase</fullName>
    </recommendedName>
</protein>
<organism evidence="1 2">
    <name type="scientific">Microlunatus flavus</name>
    <dbReference type="NCBI Taxonomy" id="1036181"/>
    <lineage>
        <taxon>Bacteria</taxon>
        <taxon>Bacillati</taxon>
        <taxon>Actinomycetota</taxon>
        <taxon>Actinomycetes</taxon>
        <taxon>Propionibacteriales</taxon>
        <taxon>Propionibacteriaceae</taxon>
        <taxon>Microlunatus</taxon>
    </lineage>
</organism>
<evidence type="ECO:0000313" key="2">
    <source>
        <dbReference type="Proteomes" id="UP000198504"/>
    </source>
</evidence>
<gene>
    <name evidence="1" type="ORF">SAMN05421756_11113</name>
</gene>